<protein>
    <submittedName>
        <fullName evidence="3">Uncharacterized protein LOC120268224</fullName>
    </submittedName>
</protein>
<feature type="region of interest" description="Disordered" evidence="1">
    <location>
        <begin position="48"/>
        <end position="111"/>
    </location>
</feature>
<keyword evidence="2" id="KW-1185">Reference proteome</keyword>
<accession>A0AB40BVX9</accession>
<evidence type="ECO:0000313" key="3">
    <source>
        <dbReference type="RefSeq" id="XP_039131595.1"/>
    </source>
</evidence>
<sequence length="111" mass="11849">MMTASFPFELQFLPIPITITHVTTSKLVGNQRGIVASDEQVNQVPATQAFSAIRNPTKSSSSRLGNASVGKSQVKCRDGKRPGNADKKRKVWVPPGVGTPAGASDVYKKPL</sequence>
<dbReference type="GeneID" id="120268224"/>
<reference evidence="3" key="1">
    <citation type="submission" date="2025-08" db="UniProtKB">
        <authorList>
            <consortium name="RefSeq"/>
        </authorList>
    </citation>
    <scope>IDENTIFICATION</scope>
</reference>
<dbReference type="RefSeq" id="XP_039131595.1">
    <property type="nucleotide sequence ID" value="XM_039275661.1"/>
</dbReference>
<evidence type="ECO:0000313" key="2">
    <source>
        <dbReference type="Proteomes" id="UP001515500"/>
    </source>
</evidence>
<feature type="compositionally biased region" description="Polar residues" evidence="1">
    <location>
        <begin position="48"/>
        <end position="71"/>
    </location>
</feature>
<dbReference type="AlphaFoldDB" id="A0AB40BVX9"/>
<dbReference type="Proteomes" id="UP001515500">
    <property type="component" value="Chromosome 9"/>
</dbReference>
<organism evidence="2 3">
    <name type="scientific">Dioscorea cayennensis subsp. rotundata</name>
    <name type="common">White Guinea yam</name>
    <name type="synonym">Dioscorea rotundata</name>
    <dbReference type="NCBI Taxonomy" id="55577"/>
    <lineage>
        <taxon>Eukaryota</taxon>
        <taxon>Viridiplantae</taxon>
        <taxon>Streptophyta</taxon>
        <taxon>Embryophyta</taxon>
        <taxon>Tracheophyta</taxon>
        <taxon>Spermatophyta</taxon>
        <taxon>Magnoliopsida</taxon>
        <taxon>Liliopsida</taxon>
        <taxon>Dioscoreales</taxon>
        <taxon>Dioscoreaceae</taxon>
        <taxon>Dioscorea</taxon>
    </lineage>
</organism>
<name>A0AB40BVX9_DIOCR</name>
<evidence type="ECO:0000256" key="1">
    <source>
        <dbReference type="SAM" id="MobiDB-lite"/>
    </source>
</evidence>
<gene>
    <name evidence="3" type="primary">LOC120268224</name>
</gene>
<feature type="compositionally biased region" description="Basic and acidic residues" evidence="1">
    <location>
        <begin position="75"/>
        <end position="86"/>
    </location>
</feature>
<proteinExistence type="predicted"/>